<feature type="domain" description="DUF5658" evidence="2">
    <location>
        <begin position="26"/>
        <end position="115"/>
    </location>
</feature>
<comment type="caution">
    <text evidence="3">The sequence shown here is derived from an EMBL/GenBank/DDBJ whole genome shotgun (WGS) entry which is preliminary data.</text>
</comment>
<proteinExistence type="predicted"/>
<protein>
    <recommendedName>
        <fullName evidence="2">DUF5658 domain-containing protein</fullName>
    </recommendedName>
</protein>
<dbReference type="Pfam" id="PF18902">
    <property type="entry name" value="DUF5658"/>
    <property type="match status" value="1"/>
</dbReference>
<feature type="transmembrane region" description="Helical" evidence="1">
    <location>
        <begin position="63"/>
        <end position="86"/>
    </location>
</feature>
<evidence type="ECO:0000259" key="2">
    <source>
        <dbReference type="Pfam" id="PF18902"/>
    </source>
</evidence>
<keyword evidence="4" id="KW-1185">Reference proteome</keyword>
<keyword evidence="1" id="KW-0812">Transmembrane</keyword>
<dbReference type="Proteomes" id="UP001596408">
    <property type="component" value="Unassembled WGS sequence"/>
</dbReference>
<evidence type="ECO:0000313" key="4">
    <source>
        <dbReference type="Proteomes" id="UP001596408"/>
    </source>
</evidence>
<organism evidence="3 4">
    <name type="scientific">Halopelagius fulvigenes</name>
    <dbReference type="NCBI Taxonomy" id="1198324"/>
    <lineage>
        <taxon>Archaea</taxon>
        <taxon>Methanobacteriati</taxon>
        <taxon>Methanobacteriota</taxon>
        <taxon>Stenosarchaea group</taxon>
        <taxon>Halobacteria</taxon>
        <taxon>Halobacteriales</taxon>
        <taxon>Haloferacaceae</taxon>
    </lineage>
</organism>
<dbReference type="AlphaFoldDB" id="A0ABD5U8V0"/>
<dbReference type="InterPro" id="IPR043717">
    <property type="entry name" value="DUF5658"/>
</dbReference>
<evidence type="ECO:0000256" key="1">
    <source>
        <dbReference type="SAM" id="Phobius"/>
    </source>
</evidence>
<name>A0ABD5U8V0_9EURY</name>
<dbReference type="EMBL" id="JBHSXH010000015">
    <property type="protein sequence ID" value="MFC6826967.1"/>
    <property type="molecule type" value="Genomic_DNA"/>
</dbReference>
<accession>A0ABD5U8V0</accession>
<keyword evidence="1" id="KW-1133">Transmembrane helix</keyword>
<sequence>MGLLPDAVSLSPVPAPSPLEAVLWVLAVAFYGVGDYVTTVAAASRPDAVERNPIVRRVFAAPLSPLVSFALLKAAAFGCFVAGYLFVGPSPVRPAIPGAVAVVGVLVTLQNIRVLQR</sequence>
<gene>
    <name evidence="3" type="ORF">ACFQEV_18485</name>
</gene>
<dbReference type="RefSeq" id="WP_379699198.1">
    <property type="nucleotide sequence ID" value="NZ_JBHSXH010000015.1"/>
</dbReference>
<evidence type="ECO:0000313" key="3">
    <source>
        <dbReference type="EMBL" id="MFC6826967.1"/>
    </source>
</evidence>
<keyword evidence="1" id="KW-0472">Membrane</keyword>
<reference evidence="3 4" key="1">
    <citation type="journal article" date="2019" name="Int. J. Syst. Evol. Microbiol.">
        <title>The Global Catalogue of Microorganisms (GCM) 10K type strain sequencing project: providing services to taxonomists for standard genome sequencing and annotation.</title>
        <authorList>
            <consortium name="The Broad Institute Genomics Platform"/>
            <consortium name="The Broad Institute Genome Sequencing Center for Infectious Disease"/>
            <person name="Wu L."/>
            <person name="Ma J."/>
        </authorList>
    </citation>
    <scope>NUCLEOTIDE SEQUENCE [LARGE SCALE GENOMIC DNA]</scope>
    <source>
        <strain evidence="3 4">YIM 94188</strain>
    </source>
</reference>
<feature type="transmembrane region" description="Helical" evidence="1">
    <location>
        <begin position="92"/>
        <end position="112"/>
    </location>
</feature>
<feature type="transmembrane region" description="Helical" evidence="1">
    <location>
        <begin position="21"/>
        <end position="43"/>
    </location>
</feature>